<gene>
    <name evidence="1" type="ORF">EVAR_18410_1</name>
</gene>
<dbReference type="Proteomes" id="UP000299102">
    <property type="component" value="Unassembled WGS sequence"/>
</dbReference>
<organism evidence="1 2">
    <name type="scientific">Eumeta variegata</name>
    <name type="common">Bagworm moth</name>
    <name type="synonym">Eumeta japonica</name>
    <dbReference type="NCBI Taxonomy" id="151549"/>
    <lineage>
        <taxon>Eukaryota</taxon>
        <taxon>Metazoa</taxon>
        <taxon>Ecdysozoa</taxon>
        <taxon>Arthropoda</taxon>
        <taxon>Hexapoda</taxon>
        <taxon>Insecta</taxon>
        <taxon>Pterygota</taxon>
        <taxon>Neoptera</taxon>
        <taxon>Endopterygota</taxon>
        <taxon>Lepidoptera</taxon>
        <taxon>Glossata</taxon>
        <taxon>Ditrysia</taxon>
        <taxon>Tineoidea</taxon>
        <taxon>Psychidae</taxon>
        <taxon>Oiketicinae</taxon>
        <taxon>Eumeta</taxon>
    </lineage>
</organism>
<accession>A0A4C1UUM0</accession>
<evidence type="ECO:0000313" key="1">
    <source>
        <dbReference type="EMBL" id="GBP29930.1"/>
    </source>
</evidence>
<evidence type="ECO:0000313" key="2">
    <source>
        <dbReference type="Proteomes" id="UP000299102"/>
    </source>
</evidence>
<sequence length="168" mass="19299">MLTDEFKEGRPKSDIVPQNIDAVRELMMQDRHVTYREIKTSLGISMTSIHKHQKIFCYRGPTPITEIYEDIAIYVECENDIKIIVGVIRRIKDHLIKGGNETEMVAGLILNWGLDQDESRTGIEIKAGAASSVDIKDVEIHGMFTWMEPSVKGLENKNYPNRFFFRVL</sequence>
<protein>
    <submittedName>
        <fullName evidence="1">Uncharacterized protein</fullName>
    </submittedName>
</protein>
<proteinExistence type="predicted"/>
<dbReference type="AlphaFoldDB" id="A0A4C1UUM0"/>
<name>A0A4C1UUM0_EUMVA</name>
<dbReference type="EMBL" id="BGZK01000226">
    <property type="protein sequence ID" value="GBP29930.1"/>
    <property type="molecule type" value="Genomic_DNA"/>
</dbReference>
<keyword evidence="2" id="KW-1185">Reference proteome</keyword>
<comment type="caution">
    <text evidence="1">The sequence shown here is derived from an EMBL/GenBank/DDBJ whole genome shotgun (WGS) entry which is preliminary data.</text>
</comment>
<reference evidence="1 2" key="1">
    <citation type="journal article" date="2019" name="Commun. Biol.">
        <title>The bagworm genome reveals a unique fibroin gene that provides high tensile strength.</title>
        <authorList>
            <person name="Kono N."/>
            <person name="Nakamura H."/>
            <person name="Ohtoshi R."/>
            <person name="Tomita M."/>
            <person name="Numata K."/>
            <person name="Arakawa K."/>
        </authorList>
    </citation>
    <scope>NUCLEOTIDE SEQUENCE [LARGE SCALE GENOMIC DNA]</scope>
</reference>
<dbReference type="OrthoDB" id="10017160at2759"/>